<accession>A0ABU4LPZ6</accession>
<dbReference type="Proteomes" id="UP001272987">
    <property type="component" value="Unassembled WGS sequence"/>
</dbReference>
<reference evidence="1 2" key="1">
    <citation type="journal article" date="2023" name="Microb. Genom.">
        <title>Mesoterricola silvestris gen. nov., sp. nov., Mesoterricola sediminis sp. nov., Geothrix oryzae sp. nov., Geothrix edaphica sp. nov., Geothrix rubra sp. nov., and Geothrix limicola sp. nov., six novel members of Acidobacteriota isolated from soils.</title>
        <authorList>
            <person name="Weisberg A.J."/>
            <person name="Pearce E."/>
            <person name="Kramer C.G."/>
            <person name="Chang J.H."/>
            <person name="Clarke C.R."/>
        </authorList>
    </citation>
    <scope>NUCLEOTIDE SEQUENCE [LARGE SCALE GENOMIC DNA]</scope>
    <source>
        <strain evidence="1 2">NB05-1H</strain>
    </source>
</reference>
<protein>
    <submittedName>
        <fullName evidence="1">Uncharacterized protein</fullName>
    </submittedName>
</protein>
<proteinExistence type="predicted"/>
<organism evidence="1 2">
    <name type="scientific">Streptomyces acidiscabies</name>
    <dbReference type="NCBI Taxonomy" id="42234"/>
    <lineage>
        <taxon>Bacteria</taxon>
        <taxon>Bacillati</taxon>
        <taxon>Actinomycetota</taxon>
        <taxon>Actinomycetes</taxon>
        <taxon>Kitasatosporales</taxon>
        <taxon>Streptomycetaceae</taxon>
        <taxon>Streptomyces</taxon>
    </lineage>
</organism>
<dbReference type="RefSeq" id="WP_319166303.1">
    <property type="nucleotide sequence ID" value="NZ_JARAWP010000003.1"/>
</dbReference>
<sequence length="87" mass="10157">MRRLRLRVIDWPRHAVAVVDTPRPDCPLCHGTGGHTWDYGNPETGEYEGSDFEPCTCWNDLYHRILLPLPRRLRRTPPEGYSNEPPF</sequence>
<comment type="caution">
    <text evidence="1">The sequence shown here is derived from an EMBL/GenBank/DDBJ whole genome shotgun (WGS) entry which is preliminary data.</text>
</comment>
<dbReference type="EMBL" id="JARAWP010000003">
    <property type="protein sequence ID" value="MDX3017340.1"/>
    <property type="molecule type" value="Genomic_DNA"/>
</dbReference>
<name>A0ABU4LPZ6_9ACTN</name>
<evidence type="ECO:0000313" key="1">
    <source>
        <dbReference type="EMBL" id="MDX3017340.1"/>
    </source>
</evidence>
<gene>
    <name evidence="1" type="ORF">PV666_05520</name>
</gene>
<evidence type="ECO:0000313" key="2">
    <source>
        <dbReference type="Proteomes" id="UP001272987"/>
    </source>
</evidence>
<keyword evidence="2" id="KW-1185">Reference proteome</keyword>